<feature type="compositionally biased region" description="Polar residues" evidence="2">
    <location>
        <begin position="51"/>
        <end position="60"/>
    </location>
</feature>
<evidence type="ECO:0000313" key="6">
    <source>
        <dbReference type="Proteomes" id="UP001058974"/>
    </source>
</evidence>
<keyword evidence="1" id="KW-0863">Zinc-finger</keyword>
<accession>A0A9D5ALZ0</accession>
<dbReference type="Pfam" id="PF00566">
    <property type="entry name" value="RabGAP-TBC"/>
    <property type="match status" value="1"/>
</dbReference>
<dbReference type="InterPro" id="IPR000195">
    <property type="entry name" value="Rab-GAP-TBC_dom"/>
</dbReference>
<dbReference type="FunFam" id="1.10.8.270:FF:000025">
    <property type="entry name" value="TBC1 domain family member 15-like"/>
    <property type="match status" value="1"/>
</dbReference>
<keyword evidence="6" id="KW-1185">Reference proteome</keyword>
<sequence>MKKKEEGVEDANQTNEQIKDEKVLFSQNFRGRGRGRGGRDNGRSGRGSNFDRGQSIQQNWRGRGRGQRGGRSNHSNFECYKCGKYGHYAKDCNSFKCYNCDKVGHLAKDCRIEKKVEETTNLTLEAEANEGFLLMAQNEINTNDNVWYLDSGASNHMCGHKHLFKEMRKIEDGNVSFGDASKVKVEGKGTIRYLQKDGLIGSIQDVYYVPNLKTNILSLGQLTEKGYSILMKERILYLKDKLGHLIARVEMERNRMYKLNLINVREKCLQVNVEDKASLWHLRFGHLHHAGLRRDPGVSADSFYQTRPDCTDVPISRFKIKPGKTLSPRKWHAAFTQEGYLDIGKTLRRIYRGGVHPSIRGEVWEFLLGCYDPKSTFDERDRIRQRRRRQYATWKEECRQLFPLVGSGRFITSPVITDDGQPIPDPLVMPETNIANGSSVLPQDDNRLSSMDSANNLENVTDKKLIQWMLTLHQIGLDVVRTDRTMVFYEKQENLSKLWDILAVYAWIDKEVGYGQGMSDLCSPMIILLDDEADAFWCFERMMRRLRGNFRCTGRTLGVEAQLSNLASITQVIDPKLHKHIEHIGGGDYVFAFRMLMVLFRREFSFCDSLYLWEMMWALEYDPHMFLMYEEAQTASEKAESIKGKAKSIRQCGKYERENLKSGAKNTETPLPISVFLVASVLKDKSTILLHEARGLDDVVKILNDTTGNLDAKKACIEAMKLHKKYLKKFYQSCQPIMTKAQKMRSVVSKNVINAVKITAMMLIEDLCPEPLAGLCGGSEHSIPLKNTLVGKASRTTLNSLLYFL</sequence>
<dbReference type="SMART" id="SM00164">
    <property type="entry name" value="TBC"/>
    <property type="match status" value="1"/>
</dbReference>
<dbReference type="SUPFAM" id="SSF47923">
    <property type="entry name" value="Ypt/Rab-GAP domain of gyp1p"/>
    <property type="match status" value="2"/>
</dbReference>
<dbReference type="InterPro" id="IPR035969">
    <property type="entry name" value="Rab-GAP_TBC_sf"/>
</dbReference>
<feature type="domain" description="CCHC-type" evidence="4">
    <location>
        <begin position="79"/>
        <end position="92"/>
    </location>
</feature>
<organism evidence="5 6">
    <name type="scientific">Pisum sativum</name>
    <name type="common">Garden pea</name>
    <name type="synonym">Lathyrus oleraceus</name>
    <dbReference type="NCBI Taxonomy" id="3888"/>
    <lineage>
        <taxon>Eukaryota</taxon>
        <taxon>Viridiplantae</taxon>
        <taxon>Streptophyta</taxon>
        <taxon>Embryophyta</taxon>
        <taxon>Tracheophyta</taxon>
        <taxon>Spermatophyta</taxon>
        <taxon>Magnoliopsida</taxon>
        <taxon>eudicotyledons</taxon>
        <taxon>Gunneridae</taxon>
        <taxon>Pentapetalae</taxon>
        <taxon>rosids</taxon>
        <taxon>fabids</taxon>
        <taxon>Fabales</taxon>
        <taxon>Fabaceae</taxon>
        <taxon>Papilionoideae</taxon>
        <taxon>50 kb inversion clade</taxon>
        <taxon>NPAAA clade</taxon>
        <taxon>Hologalegina</taxon>
        <taxon>IRL clade</taxon>
        <taxon>Fabeae</taxon>
        <taxon>Lathyrus</taxon>
    </lineage>
</organism>
<feature type="domain" description="CCHC-type" evidence="4">
    <location>
        <begin position="96"/>
        <end position="111"/>
    </location>
</feature>
<evidence type="ECO:0000256" key="2">
    <source>
        <dbReference type="SAM" id="MobiDB-lite"/>
    </source>
</evidence>
<dbReference type="PANTHER" id="PTHR22957">
    <property type="entry name" value="TBC1 DOMAIN FAMILY MEMBER GTPASE-ACTIVATING PROTEIN"/>
    <property type="match status" value="1"/>
</dbReference>
<evidence type="ECO:0000259" key="3">
    <source>
        <dbReference type="PROSITE" id="PS50086"/>
    </source>
</evidence>
<dbReference type="PROSITE" id="PS50158">
    <property type="entry name" value="ZF_CCHC"/>
    <property type="match status" value="2"/>
</dbReference>
<feature type="region of interest" description="Disordered" evidence="2">
    <location>
        <begin position="1"/>
        <end position="72"/>
    </location>
</feature>
<keyword evidence="1" id="KW-0862">Zinc</keyword>
<feature type="domain" description="Rab-GAP TBC" evidence="3">
    <location>
        <begin position="354"/>
        <end position="620"/>
    </location>
</feature>
<evidence type="ECO:0000313" key="5">
    <source>
        <dbReference type="EMBL" id="KAI5412206.1"/>
    </source>
</evidence>
<dbReference type="AlphaFoldDB" id="A0A9D5ALZ0"/>
<dbReference type="Gene3D" id="1.10.8.270">
    <property type="entry name" value="putative rabgap domain of human tbc1 domain family member 14 like domains"/>
    <property type="match status" value="1"/>
</dbReference>
<evidence type="ECO:0000259" key="4">
    <source>
        <dbReference type="PROSITE" id="PS50158"/>
    </source>
</evidence>
<reference evidence="5 6" key="1">
    <citation type="journal article" date="2022" name="Nat. Genet.">
        <title>Improved pea reference genome and pan-genome highlight genomic features and evolutionary characteristics.</title>
        <authorList>
            <person name="Yang T."/>
            <person name="Liu R."/>
            <person name="Luo Y."/>
            <person name="Hu S."/>
            <person name="Wang D."/>
            <person name="Wang C."/>
            <person name="Pandey M.K."/>
            <person name="Ge S."/>
            <person name="Xu Q."/>
            <person name="Li N."/>
            <person name="Li G."/>
            <person name="Huang Y."/>
            <person name="Saxena R.K."/>
            <person name="Ji Y."/>
            <person name="Li M."/>
            <person name="Yan X."/>
            <person name="He Y."/>
            <person name="Liu Y."/>
            <person name="Wang X."/>
            <person name="Xiang C."/>
            <person name="Varshney R.K."/>
            <person name="Ding H."/>
            <person name="Gao S."/>
            <person name="Zong X."/>
        </authorList>
    </citation>
    <scope>NUCLEOTIDE SEQUENCE [LARGE SCALE GENOMIC DNA]</scope>
    <source>
        <strain evidence="5 6">cv. Zhongwan 6</strain>
    </source>
</reference>
<dbReference type="InterPro" id="IPR036875">
    <property type="entry name" value="Znf_CCHC_sf"/>
</dbReference>
<dbReference type="Gene3D" id="4.10.60.10">
    <property type="entry name" value="Zinc finger, CCHC-type"/>
    <property type="match status" value="1"/>
</dbReference>
<dbReference type="GO" id="GO:0005096">
    <property type="term" value="F:GTPase activator activity"/>
    <property type="evidence" value="ECO:0007669"/>
    <property type="project" value="TreeGrafter"/>
</dbReference>
<evidence type="ECO:0000256" key="1">
    <source>
        <dbReference type="PROSITE-ProRule" id="PRU00047"/>
    </source>
</evidence>
<dbReference type="SMART" id="SM00343">
    <property type="entry name" value="ZnF_C2HC"/>
    <property type="match status" value="2"/>
</dbReference>
<dbReference type="Proteomes" id="UP001058974">
    <property type="component" value="Chromosome 5"/>
</dbReference>
<dbReference type="PANTHER" id="PTHR22957:SF597">
    <property type="entry name" value="RAB-GAP TBC DOMAIN-CONTAINING PROTEIN"/>
    <property type="match status" value="1"/>
</dbReference>
<dbReference type="InterPro" id="IPR054722">
    <property type="entry name" value="PolX-like_BBD"/>
</dbReference>
<dbReference type="SUPFAM" id="SSF57756">
    <property type="entry name" value="Retrovirus zinc finger-like domains"/>
    <property type="match status" value="1"/>
</dbReference>
<dbReference type="GO" id="GO:0008270">
    <property type="term" value="F:zinc ion binding"/>
    <property type="evidence" value="ECO:0007669"/>
    <property type="project" value="UniProtKB-KW"/>
</dbReference>
<proteinExistence type="predicted"/>
<dbReference type="PROSITE" id="PS50086">
    <property type="entry name" value="TBC_RABGAP"/>
    <property type="match status" value="1"/>
</dbReference>
<dbReference type="InterPro" id="IPR001878">
    <property type="entry name" value="Znf_CCHC"/>
</dbReference>
<dbReference type="EMBL" id="JAMSHJ010000005">
    <property type="protein sequence ID" value="KAI5412206.1"/>
    <property type="molecule type" value="Genomic_DNA"/>
</dbReference>
<gene>
    <name evidence="5" type="ORF">KIW84_057038</name>
</gene>
<comment type="caution">
    <text evidence="5">The sequence shown here is derived from an EMBL/GenBank/DDBJ whole genome shotgun (WGS) entry which is preliminary data.</text>
</comment>
<name>A0A9D5ALZ0_PEA</name>
<dbReference type="GO" id="GO:0003676">
    <property type="term" value="F:nucleic acid binding"/>
    <property type="evidence" value="ECO:0007669"/>
    <property type="project" value="InterPro"/>
</dbReference>
<dbReference type="Gene3D" id="1.10.472.80">
    <property type="entry name" value="Ypt/Rab-GAP domain of gyp1p, domain 3"/>
    <property type="match status" value="1"/>
</dbReference>
<dbReference type="Gramene" id="Psat05G0703800-T1">
    <property type="protein sequence ID" value="KAI5412206.1"/>
    <property type="gene ID" value="KIW84_057038"/>
</dbReference>
<dbReference type="Pfam" id="PF00098">
    <property type="entry name" value="zf-CCHC"/>
    <property type="match status" value="2"/>
</dbReference>
<protein>
    <submittedName>
        <fullName evidence="5">Uncharacterized protein</fullName>
    </submittedName>
</protein>
<keyword evidence="1" id="KW-0479">Metal-binding</keyword>
<dbReference type="Pfam" id="PF22936">
    <property type="entry name" value="Pol_BBD"/>
    <property type="match status" value="1"/>
</dbReference>